<reference evidence="6 7" key="1">
    <citation type="submission" date="2016-12" db="EMBL/GenBank/DDBJ databases">
        <title>The genomes of Aspergillus section Nigri reveals drivers in fungal speciation.</title>
        <authorList>
            <consortium name="DOE Joint Genome Institute"/>
            <person name="Vesth T.C."/>
            <person name="Nybo J."/>
            <person name="Theobald S."/>
            <person name="Brandl J."/>
            <person name="Frisvad J.C."/>
            <person name="Nielsen K.F."/>
            <person name="Lyhne E.K."/>
            <person name="Kogle M.E."/>
            <person name="Kuo A."/>
            <person name="Riley R."/>
            <person name="Clum A."/>
            <person name="Nolan M."/>
            <person name="Lipzen A."/>
            <person name="Salamov A."/>
            <person name="Henrissat B."/>
            <person name="Wiebenga A."/>
            <person name="De Vries R.P."/>
            <person name="Grigoriev I.V."/>
            <person name="Mortensen U.H."/>
            <person name="Andersen M.R."/>
            <person name="Baker S.E."/>
        </authorList>
    </citation>
    <scope>NUCLEOTIDE SEQUENCE [LARGE SCALE GENOMIC DNA]</scope>
    <source>
        <strain evidence="6 7">CBS 115572</strain>
    </source>
</reference>
<name>A0A317W9E9_9EURO</name>
<evidence type="ECO:0000313" key="6">
    <source>
        <dbReference type="EMBL" id="PWY81628.1"/>
    </source>
</evidence>
<keyword evidence="2" id="KW-0479">Metal-binding</keyword>
<evidence type="ECO:0000313" key="7">
    <source>
        <dbReference type="Proteomes" id="UP000246702"/>
    </source>
</evidence>
<dbReference type="PANTHER" id="PTHR42978">
    <property type="entry name" value="QUORUM-QUENCHING LACTONASE YTNP-RELATED-RELATED"/>
    <property type="match status" value="1"/>
</dbReference>
<dbReference type="SUPFAM" id="SSF56281">
    <property type="entry name" value="Metallo-hydrolase/oxidoreductase"/>
    <property type="match status" value="1"/>
</dbReference>
<keyword evidence="7" id="KW-1185">Reference proteome</keyword>
<comment type="caution">
    <text evidence="6">The sequence shown here is derived from an EMBL/GenBank/DDBJ whole genome shotgun (WGS) entry which is preliminary data.</text>
</comment>
<evidence type="ECO:0000256" key="1">
    <source>
        <dbReference type="ARBA" id="ARBA00007749"/>
    </source>
</evidence>
<keyword evidence="4" id="KW-0862">Zinc</keyword>
<dbReference type="RefSeq" id="XP_025465696.1">
    <property type="nucleotide sequence ID" value="XM_025613977.1"/>
</dbReference>
<dbReference type="Proteomes" id="UP000246702">
    <property type="component" value="Unassembled WGS sequence"/>
</dbReference>
<dbReference type="InterPro" id="IPR036866">
    <property type="entry name" value="RibonucZ/Hydroxyglut_hydro"/>
</dbReference>
<dbReference type="Pfam" id="PF00753">
    <property type="entry name" value="Lactamase_B"/>
    <property type="match status" value="1"/>
</dbReference>
<proteinExistence type="inferred from homology"/>
<dbReference type="Gene3D" id="3.60.15.10">
    <property type="entry name" value="Ribonuclease Z/Hydroxyacylglutathione hydrolase-like"/>
    <property type="match status" value="1"/>
</dbReference>
<dbReference type="CDD" id="cd07730">
    <property type="entry name" value="metallo-hydrolase-like_MBL-fold"/>
    <property type="match status" value="1"/>
</dbReference>
<dbReference type="InterPro" id="IPR051013">
    <property type="entry name" value="MBL_superfamily_lactonases"/>
</dbReference>
<evidence type="ECO:0000256" key="3">
    <source>
        <dbReference type="ARBA" id="ARBA00022801"/>
    </source>
</evidence>
<evidence type="ECO:0000256" key="4">
    <source>
        <dbReference type="ARBA" id="ARBA00022833"/>
    </source>
</evidence>
<keyword evidence="3" id="KW-0378">Hydrolase</keyword>
<dbReference type="PANTHER" id="PTHR42978:SF5">
    <property type="entry name" value="METALLO-BETA-LACTAMASE DOMAIN-CONTAINING PROTEIN"/>
    <property type="match status" value="1"/>
</dbReference>
<sequence>MSPTIAIPPSSTTVEVSIIDTTSAIHCSPSIFISPEIKGLTDLDANSYSFLVEHKPTGRRVVFDLGVRKDWQNYAKPVYDQLIKSGAFTLDVRKDVAEILVENGVALDTIEAIIWSHTHFDHVGDPSTFPGSTSLIVGPGVLAAHLPAYPANPVGLLLESDFHGRSLIELEPSQFDAQIGGYKAHDFFKDGSFYLLDVPGHAVGHICGLARTTSASADGADTDTFILMGADTVHHAGELRPSEAVPLPKQISPNPRGGSTPCPGEIFESIHPTPEKYETSPFYRIKVNEDGSSLAHDLTEAEQSIHHLQEFDALEDVFVAFAHDTGLNGVIQTFPAKANGWKEAGWGEKSRWRFLGDWEV</sequence>
<dbReference type="OrthoDB" id="10250730at2759"/>
<organism evidence="6 7">
    <name type="scientific">Aspergillus sclerotioniger CBS 115572</name>
    <dbReference type="NCBI Taxonomy" id="1450535"/>
    <lineage>
        <taxon>Eukaryota</taxon>
        <taxon>Fungi</taxon>
        <taxon>Dikarya</taxon>
        <taxon>Ascomycota</taxon>
        <taxon>Pezizomycotina</taxon>
        <taxon>Eurotiomycetes</taxon>
        <taxon>Eurotiomycetidae</taxon>
        <taxon>Eurotiales</taxon>
        <taxon>Aspergillaceae</taxon>
        <taxon>Aspergillus</taxon>
        <taxon>Aspergillus subgen. Circumdati</taxon>
    </lineage>
</organism>
<gene>
    <name evidence="6" type="ORF">BO94DRAFT_558059</name>
</gene>
<dbReference type="GO" id="GO:0016787">
    <property type="term" value="F:hydrolase activity"/>
    <property type="evidence" value="ECO:0007669"/>
    <property type="project" value="UniProtKB-KW"/>
</dbReference>
<dbReference type="GO" id="GO:0046872">
    <property type="term" value="F:metal ion binding"/>
    <property type="evidence" value="ECO:0007669"/>
    <property type="project" value="UniProtKB-KW"/>
</dbReference>
<dbReference type="AlphaFoldDB" id="A0A317W9E9"/>
<accession>A0A317W9E9</accession>
<dbReference type="InterPro" id="IPR001279">
    <property type="entry name" value="Metallo-B-lactamas"/>
</dbReference>
<dbReference type="EMBL" id="MSFK01000020">
    <property type="protein sequence ID" value="PWY81628.1"/>
    <property type="molecule type" value="Genomic_DNA"/>
</dbReference>
<feature type="domain" description="Metallo-beta-lactamase" evidence="5">
    <location>
        <begin position="46"/>
        <end position="203"/>
    </location>
</feature>
<dbReference type="STRING" id="1450535.A0A317W9E9"/>
<evidence type="ECO:0000256" key="2">
    <source>
        <dbReference type="ARBA" id="ARBA00022723"/>
    </source>
</evidence>
<comment type="similarity">
    <text evidence="1">Belongs to the metallo-beta-lactamase superfamily.</text>
</comment>
<evidence type="ECO:0000259" key="5">
    <source>
        <dbReference type="Pfam" id="PF00753"/>
    </source>
</evidence>
<protein>
    <recommendedName>
        <fullName evidence="5">Metallo-beta-lactamase domain-containing protein</fullName>
    </recommendedName>
</protein>
<dbReference type="GeneID" id="37116120"/>